<proteinExistence type="inferred from homology"/>
<evidence type="ECO:0000256" key="1">
    <source>
        <dbReference type="ARBA" id="ARBA00008315"/>
    </source>
</evidence>
<evidence type="ECO:0000313" key="3">
    <source>
        <dbReference type="Proteomes" id="UP001152759"/>
    </source>
</evidence>
<gene>
    <name evidence="2" type="ORF">BEMITA_LOCUS6901</name>
</gene>
<accession>A0A9P0A8M2</accession>
<protein>
    <submittedName>
        <fullName evidence="2">Uncharacterized protein</fullName>
    </submittedName>
</protein>
<dbReference type="Proteomes" id="UP001152759">
    <property type="component" value="Chromosome 4"/>
</dbReference>
<dbReference type="InterPro" id="IPR038791">
    <property type="entry name" value="Cfap97/Hemingway"/>
</dbReference>
<reference evidence="2" key="1">
    <citation type="submission" date="2021-12" db="EMBL/GenBank/DDBJ databases">
        <authorList>
            <person name="King R."/>
        </authorList>
    </citation>
    <scope>NUCLEOTIDE SEQUENCE</scope>
</reference>
<name>A0A9P0A8M2_BEMTA</name>
<dbReference type="PANTHER" id="PTHR23035:SF1">
    <property type="entry name" value="CILIA- AND FLAGELLA-ASSOCIATED PROTEIN 97"/>
    <property type="match status" value="1"/>
</dbReference>
<dbReference type="EMBL" id="OU963865">
    <property type="protein sequence ID" value="CAH0387946.1"/>
    <property type="molecule type" value="Genomic_DNA"/>
</dbReference>
<dbReference type="InterPro" id="IPR029488">
    <property type="entry name" value="Hmw/CFAP97"/>
</dbReference>
<dbReference type="PANTHER" id="PTHR23035">
    <property type="entry name" value="CILIA- AND FLAGELLA-ASSOCIATED PROTEIN 97-RELATED"/>
    <property type="match status" value="1"/>
</dbReference>
<dbReference type="Pfam" id="PF13879">
    <property type="entry name" value="Hmw_CFAP97"/>
    <property type="match status" value="1"/>
</dbReference>
<evidence type="ECO:0000313" key="2">
    <source>
        <dbReference type="EMBL" id="CAH0387946.1"/>
    </source>
</evidence>
<dbReference type="KEGG" id="btab:109031324"/>
<sequence>MECVNNNRKLSDVDCRHYLAKDSIDHDFFDLDELEKTVNDLFKNREVNSDQISMIATCSSDNIICDEDNDIVVGRRDFLYPDSTAEDCQLEEGQSSAGLTNCIAFADPDIATNGDFVDNRSESTSTATPTAAGDMLDTLEEDTSFPCITPIPLDNSDFTEVTPCAFVSCRSTPDIQDKLYFRNFSEAALDESKISLLVDALGALKLSHEFEARSSGLRRQSQRRKNLTFSNQELSRIERENEILLKKITAQARPRKVQLNISPKPRKTAASVNRLQKQQEIERQNYILFKKIQAAKCRKYSLTKARS</sequence>
<comment type="similarity">
    <text evidence="1">Belongs to the CFAP97 family.</text>
</comment>
<organism evidence="2 3">
    <name type="scientific">Bemisia tabaci</name>
    <name type="common">Sweetpotato whitefly</name>
    <name type="synonym">Aleurodes tabaci</name>
    <dbReference type="NCBI Taxonomy" id="7038"/>
    <lineage>
        <taxon>Eukaryota</taxon>
        <taxon>Metazoa</taxon>
        <taxon>Ecdysozoa</taxon>
        <taxon>Arthropoda</taxon>
        <taxon>Hexapoda</taxon>
        <taxon>Insecta</taxon>
        <taxon>Pterygota</taxon>
        <taxon>Neoptera</taxon>
        <taxon>Paraneoptera</taxon>
        <taxon>Hemiptera</taxon>
        <taxon>Sternorrhyncha</taxon>
        <taxon>Aleyrodoidea</taxon>
        <taxon>Aleyrodidae</taxon>
        <taxon>Aleyrodinae</taxon>
        <taxon>Bemisia</taxon>
    </lineage>
</organism>
<keyword evidence="3" id="KW-1185">Reference proteome</keyword>
<dbReference type="AlphaFoldDB" id="A0A9P0A8M2"/>